<name>A0A1A9QCX0_9MOLU</name>
<protein>
    <submittedName>
        <fullName evidence="2">Uncharacterized protein</fullName>
    </submittedName>
</protein>
<keyword evidence="1" id="KW-0812">Transmembrane</keyword>
<evidence type="ECO:0000313" key="3">
    <source>
        <dbReference type="Proteomes" id="UP000077623"/>
    </source>
</evidence>
<reference evidence="3" key="1">
    <citation type="submission" date="2016-04" db="EMBL/GenBank/DDBJ databases">
        <authorList>
            <person name="Quiroz-Castaneda R.E."/>
            <person name="Martinez-Ocampo F."/>
        </authorList>
    </citation>
    <scope>NUCLEOTIDE SEQUENCE [LARGE SCALE GENOMIC DNA]</scope>
    <source>
        <strain evidence="3">INIFAP01</strain>
    </source>
</reference>
<keyword evidence="1" id="KW-0472">Membrane</keyword>
<keyword evidence="1" id="KW-1133">Transmembrane helix</keyword>
<comment type="caution">
    <text evidence="2">The sequence shown here is derived from an EMBL/GenBank/DDBJ whole genome shotgun (WGS) entry which is preliminary data.</text>
</comment>
<sequence>MSVITKVLATGGILGAVGSGGYVATYLLSNNFTDKSIKNKEDDNSLGKSLRDKGHTLLDFDTSKTESDKATWNPILVAYSKSNKKLNGKTINVAGDAPTPENINDLKKECAKATASSDYNNDTLLITEQFCMRPISIKELAENNRATPLDADVTNENDSDKWDIKVDKYLETTEEKRITNVTLETKSETNQKANRDKLRAECKKFEIIKTHETDFHTKYEKYLAWCVV</sequence>
<dbReference type="Proteomes" id="UP000077623">
    <property type="component" value="Unassembled WGS sequence"/>
</dbReference>
<organism evidence="2 3">
    <name type="scientific">Candidatus Mycoplasma haematobovis</name>
    <dbReference type="NCBI Taxonomy" id="432608"/>
    <lineage>
        <taxon>Bacteria</taxon>
        <taxon>Bacillati</taxon>
        <taxon>Mycoplasmatota</taxon>
        <taxon>Mollicutes</taxon>
        <taxon>Mycoplasmataceae</taxon>
        <taxon>Mycoplasma</taxon>
    </lineage>
</organism>
<proteinExistence type="predicted"/>
<dbReference type="AlphaFoldDB" id="A0A1A9QCX0"/>
<gene>
    <name evidence="2" type="ORF">A6V39_00010</name>
</gene>
<evidence type="ECO:0000256" key="1">
    <source>
        <dbReference type="SAM" id="Phobius"/>
    </source>
</evidence>
<feature type="transmembrane region" description="Helical" evidence="1">
    <location>
        <begin position="7"/>
        <end position="28"/>
    </location>
</feature>
<dbReference type="STRING" id="432608.A6V39_00010"/>
<evidence type="ECO:0000313" key="2">
    <source>
        <dbReference type="EMBL" id="OAL10432.1"/>
    </source>
</evidence>
<accession>A0A1A9QCX0</accession>
<dbReference type="RefSeq" id="WP_187149665.1">
    <property type="nucleotide sequence ID" value="NZ_LWUJ01000010.1"/>
</dbReference>
<dbReference type="EMBL" id="LWUJ01000010">
    <property type="protein sequence ID" value="OAL10432.1"/>
    <property type="molecule type" value="Genomic_DNA"/>
</dbReference>
<keyword evidence="3" id="KW-1185">Reference proteome</keyword>